<feature type="chain" id="PRO_5046485788" description="DUF3347 domain-containing protein" evidence="1">
    <location>
        <begin position="22"/>
        <end position="234"/>
    </location>
</feature>
<dbReference type="RefSeq" id="WP_138771632.1">
    <property type="nucleotide sequence ID" value="NZ_JBHSSX010000044.1"/>
</dbReference>
<organism evidence="2 3">
    <name type="scientific">Alloalcanivorax gelatiniphagus</name>
    <dbReference type="NCBI Taxonomy" id="1194167"/>
    <lineage>
        <taxon>Bacteria</taxon>
        <taxon>Pseudomonadati</taxon>
        <taxon>Pseudomonadota</taxon>
        <taxon>Gammaproteobacteria</taxon>
        <taxon>Oceanospirillales</taxon>
        <taxon>Alcanivoracaceae</taxon>
        <taxon>Alloalcanivorax</taxon>
    </lineage>
</organism>
<name>A0ABY2XN68_9GAMM</name>
<evidence type="ECO:0000313" key="3">
    <source>
        <dbReference type="Proteomes" id="UP000739180"/>
    </source>
</evidence>
<dbReference type="Proteomes" id="UP000739180">
    <property type="component" value="Unassembled WGS sequence"/>
</dbReference>
<proteinExistence type="predicted"/>
<keyword evidence="3" id="KW-1185">Reference proteome</keyword>
<protein>
    <recommendedName>
        <fullName evidence="4">DUF3347 domain-containing protein</fullName>
    </recommendedName>
</protein>
<comment type="caution">
    <text evidence="2">The sequence shown here is derived from an EMBL/GenBank/DDBJ whole genome shotgun (WGS) entry which is preliminary data.</text>
</comment>
<keyword evidence="1" id="KW-0732">Signal</keyword>
<evidence type="ECO:0008006" key="4">
    <source>
        <dbReference type="Google" id="ProtNLM"/>
    </source>
</evidence>
<evidence type="ECO:0000313" key="2">
    <source>
        <dbReference type="EMBL" id="TMW13849.1"/>
    </source>
</evidence>
<feature type="signal peptide" evidence="1">
    <location>
        <begin position="1"/>
        <end position="21"/>
    </location>
</feature>
<accession>A0ABY2XN68</accession>
<dbReference type="EMBL" id="VCQT01000021">
    <property type="protein sequence ID" value="TMW13849.1"/>
    <property type="molecule type" value="Genomic_DNA"/>
</dbReference>
<gene>
    <name evidence="2" type="ORF">FGS76_05515</name>
</gene>
<reference evidence="2 3" key="1">
    <citation type="submission" date="2019-05" db="EMBL/GenBank/DDBJ databases">
        <title>Genome of Alcanivorax gelatiniphagus, an oil degrading marine bacteria.</title>
        <authorList>
            <person name="Kwon K.K."/>
        </authorList>
    </citation>
    <scope>NUCLEOTIDE SEQUENCE [LARGE SCALE GENOMIC DNA]</scope>
    <source>
        <strain evidence="2 3">MEBiC 08158</strain>
    </source>
</reference>
<evidence type="ECO:0000256" key="1">
    <source>
        <dbReference type="SAM" id="SignalP"/>
    </source>
</evidence>
<sequence>MHTLTRSAMLAVLLMPMFAQAAVQQADLSNLERELWQVRTNFHMYGLMDGDRVYLKTLGERISGVNDALDGLAADTDPESPWLADLRRQWQGFDADPDREPLRFDRVPTAMVEQLDTVEDAELGDYDDVHELLAHLQRITAVYTAIVAVNEDLPGEAESEDDFRARLTAFDAHLEQVRLHHDGDTPVASALKEAKVKWQFVRPSLVRFGGDAVPFLVYRYSNRIGADLEAAITP</sequence>